<keyword evidence="2 9" id="KW-0813">Transport</keyword>
<dbReference type="PANTHER" id="PTHR35011">
    <property type="entry name" value="2,3-DIKETO-L-GULONATE TRAP TRANSPORTER SMALL PERMEASE PROTEIN YIAM"/>
    <property type="match status" value="1"/>
</dbReference>
<keyword evidence="6 9" id="KW-1133">Transmembrane helix</keyword>
<dbReference type="AlphaFoldDB" id="A0A1H4G1M8"/>
<gene>
    <name evidence="11" type="ORF">SAMN05444370_13415</name>
</gene>
<accession>A0A1H4G1M8</accession>
<evidence type="ECO:0000256" key="8">
    <source>
        <dbReference type="ARBA" id="ARBA00038436"/>
    </source>
</evidence>
<feature type="transmembrane region" description="Helical" evidence="9">
    <location>
        <begin position="120"/>
        <end position="141"/>
    </location>
</feature>
<dbReference type="InterPro" id="IPR007387">
    <property type="entry name" value="TRAP_DctQ"/>
</dbReference>
<comment type="subcellular location">
    <subcellularLocation>
        <location evidence="1 9">Cell inner membrane</location>
        <topology evidence="1 9">Multi-pass membrane protein</topology>
    </subcellularLocation>
</comment>
<name>A0A1H4G1M8_9RHOB</name>
<dbReference type="Proteomes" id="UP000198703">
    <property type="component" value="Unassembled WGS sequence"/>
</dbReference>
<comment type="function">
    <text evidence="9">Part of the tripartite ATP-independent periplasmic (TRAP) transport system.</text>
</comment>
<dbReference type="GO" id="GO:0022857">
    <property type="term" value="F:transmembrane transporter activity"/>
    <property type="evidence" value="ECO:0007669"/>
    <property type="project" value="UniProtKB-UniRule"/>
</dbReference>
<feature type="transmembrane region" description="Helical" evidence="9">
    <location>
        <begin position="89"/>
        <end position="108"/>
    </location>
</feature>
<dbReference type="EMBL" id="FNQM01000034">
    <property type="protein sequence ID" value="SEB03493.1"/>
    <property type="molecule type" value="Genomic_DNA"/>
</dbReference>
<dbReference type="PANTHER" id="PTHR35011:SF2">
    <property type="entry name" value="2,3-DIKETO-L-GULONATE TRAP TRANSPORTER SMALL PERMEASE PROTEIN YIAM"/>
    <property type="match status" value="1"/>
</dbReference>
<keyword evidence="7 9" id="KW-0472">Membrane</keyword>
<dbReference type="Pfam" id="PF04290">
    <property type="entry name" value="DctQ"/>
    <property type="match status" value="1"/>
</dbReference>
<evidence type="ECO:0000256" key="3">
    <source>
        <dbReference type="ARBA" id="ARBA00022475"/>
    </source>
</evidence>
<keyword evidence="12" id="KW-1185">Reference proteome</keyword>
<organism evidence="11 12">
    <name type="scientific">Rubrimonas cliftonensis</name>
    <dbReference type="NCBI Taxonomy" id="89524"/>
    <lineage>
        <taxon>Bacteria</taxon>
        <taxon>Pseudomonadati</taxon>
        <taxon>Pseudomonadota</taxon>
        <taxon>Alphaproteobacteria</taxon>
        <taxon>Rhodobacterales</taxon>
        <taxon>Paracoccaceae</taxon>
        <taxon>Rubrimonas</taxon>
    </lineage>
</organism>
<protein>
    <recommendedName>
        <fullName evidence="9">TRAP transporter small permease protein</fullName>
    </recommendedName>
</protein>
<evidence type="ECO:0000256" key="9">
    <source>
        <dbReference type="RuleBase" id="RU369079"/>
    </source>
</evidence>
<comment type="similarity">
    <text evidence="8 9">Belongs to the TRAP transporter small permease family.</text>
</comment>
<keyword evidence="5 9" id="KW-0812">Transmembrane</keyword>
<evidence type="ECO:0000259" key="10">
    <source>
        <dbReference type="Pfam" id="PF04290"/>
    </source>
</evidence>
<evidence type="ECO:0000256" key="6">
    <source>
        <dbReference type="ARBA" id="ARBA00022989"/>
    </source>
</evidence>
<feature type="transmembrane region" description="Helical" evidence="9">
    <location>
        <begin position="39"/>
        <end position="60"/>
    </location>
</feature>
<evidence type="ECO:0000256" key="7">
    <source>
        <dbReference type="ARBA" id="ARBA00023136"/>
    </source>
</evidence>
<keyword evidence="3" id="KW-1003">Cell membrane</keyword>
<dbReference type="InterPro" id="IPR055348">
    <property type="entry name" value="DctQ"/>
</dbReference>
<proteinExistence type="inferred from homology"/>
<evidence type="ECO:0000256" key="5">
    <source>
        <dbReference type="ARBA" id="ARBA00022692"/>
    </source>
</evidence>
<feature type="transmembrane region" description="Helical" evidence="9">
    <location>
        <begin position="12"/>
        <end position="33"/>
    </location>
</feature>
<dbReference type="GO" id="GO:0005886">
    <property type="term" value="C:plasma membrane"/>
    <property type="evidence" value="ECO:0007669"/>
    <property type="project" value="UniProtKB-SubCell"/>
</dbReference>
<reference evidence="11 12" key="1">
    <citation type="submission" date="2016-10" db="EMBL/GenBank/DDBJ databases">
        <authorList>
            <person name="de Groot N.N."/>
        </authorList>
    </citation>
    <scope>NUCLEOTIDE SEQUENCE [LARGE SCALE GENOMIC DNA]</scope>
    <source>
        <strain evidence="11 12">DSM 15345</strain>
    </source>
</reference>
<dbReference type="STRING" id="89524.SAMN05444370_13415"/>
<evidence type="ECO:0000313" key="12">
    <source>
        <dbReference type="Proteomes" id="UP000198703"/>
    </source>
</evidence>
<sequence>MTGRLRRAEVWLAGAFVIAMVAMIFTGGAARLMRTPINATIDFATCFFAWATFLSADVAWRRNRLTALRLVPDRLPPAARWRLDLANHAVVLAILGYGVVAGSWLAWISRTRTFQGMPEISYSWVTAALPVGCALMILTTLGKIRDHWRARPRAQT</sequence>
<evidence type="ECO:0000256" key="2">
    <source>
        <dbReference type="ARBA" id="ARBA00022448"/>
    </source>
</evidence>
<evidence type="ECO:0000256" key="4">
    <source>
        <dbReference type="ARBA" id="ARBA00022519"/>
    </source>
</evidence>
<keyword evidence="4 9" id="KW-0997">Cell inner membrane</keyword>
<evidence type="ECO:0000313" key="11">
    <source>
        <dbReference type="EMBL" id="SEB03493.1"/>
    </source>
</evidence>
<comment type="subunit">
    <text evidence="9">The complex comprises the extracytoplasmic solute receptor protein and the two transmembrane proteins.</text>
</comment>
<feature type="domain" description="Tripartite ATP-independent periplasmic transporters DctQ component" evidence="10">
    <location>
        <begin position="20"/>
        <end position="149"/>
    </location>
</feature>
<evidence type="ECO:0000256" key="1">
    <source>
        <dbReference type="ARBA" id="ARBA00004429"/>
    </source>
</evidence>
<dbReference type="GO" id="GO:0015740">
    <property type="term" value="P:C4-dicarboxylate transport"/>
    <property type="evidence" value="ECO:0007669"/>
    <property type="project" value="TreeGrafter"/>
</dbReference>